<evidence type="ECO:0000313" key="3">
    <source>
        <dbReference type="Proteomes" id="UP000182894"/>
    </source>
</evidence>
<dbReference type="Proteomes" id="UP000182894">
    <property type="component" value="Unassembled WGS sequence"/>
</dbReference>
<keyword evidence="3" id="KW-1185">Reference proteome</keyword>
<proteinExistence type="predicted"/>
<gene>
    <name evidence="2" type="ORF">SAMN05216605_102504</name>
</gene>
<evidence type="ECO:0000256" key="1">
    <source>
        <dbReference type="SAM" id="MobiDB-lite"/>
    </source>
</evidence>
<dbReference type="AlphaFoldDB" id="A0A1G7VHH9"/>
<feature type="compositionally biased region" description="Basic and acidic residues" evidence="1">
    <location>
        <begin position="34"/>
        <end position="53"/>
    </location>
</feature>
<evidence type="ECO:0000313" key="2">
    <source>
        <dbReference type="EMBL" id="SDG59194.1"/>
    </source>
</evidence>
<protein>
    <submittedName>
        <fullName evidence="2">Uncharacterized protein</fullName>
    </submittedName>
</protein>
<dbReference type="STRING" id="89065.SAMN05216605_102504"/>
<name>A0A1G7VHH9_9PSED</name>
<sequence>MKSKSELEGGSGNGASIAPLEPGRPDVMPNPPEHAPEHEDPMEEGDKAETEDD</sequence>
<organism evidence="2 3">
    <name type="scientific">Pseudomonas abietaniphila</name>
    <dbReference type="NCBI Taxonomy" id="89065"/>
    <lineage>
        <taxon>Bacteria</taxon>
        <taxon>Pseudomonadati</taxon>
        <taxon>Pseudomonadota</taxon>
        <taxon>Gammaproteobacteria</taxon>
        <taxon>Pseudomonadales</taxon>
        <taxon>Pseudomonadaceae</taxon>
        <taxon>Pseudomonas</taxon>
    </lineage>
</organism>
<feature type="region of interest" description="Disordered" evidence="1">
    <location>
        <begin position="1"/>
        <end position="53"/>
    </location>
</feature>
<dbReference type="EMBL" id="FNCO01000002">
    <property type="protein sequence ID" value="SDG59194.1"/>
    <property type="molecule type" value="Genomic_DNA"/>
</dbReference>
<reference evidence="3" key="1">
    <citation type="submission" date="2016-10" db="EMBL/GenBank/DDBJ databases">
        <authorList>
            <person name="Varghese N."/>
            <person name="Submissions S."/>
        </authorList>
    </citation>
    <scope>NUCLEOTIDE SEQUENCE [LARGE SCALE GENOMIC DNA]</scope>
    <source>
        <strain evidence="3">ATCC 700689</strain>
    </source>
</reference>
<accession>A0A1G7VHH9</accession>